<accession>A0A0P0Y986</accession>
<dbReference type="Proteomes" id="UP000059680">
    <property type="component" value="Chromosome 12"/>
</dbReference>
<proteinExistence type="predicted"/>
<evidence type="ECO:0000313" key="2">
    <source>
        <dbReference type="Proteomes" id="UP000059680"/>
    </source>
</evidence>
<name>A0A0P0Y986_ORYSJ</name>
<dbReference type="InParanoid" id="A0A0P0Y986"/>
<keyword evidence="2" id="KW-1185">Reference proteome</keyword>
<dbReference type="Gramene" id="Os12t0274450-01">
    <property type="protein sequence ID" value="Os12t0274450-01"/>
    <property type="gene ID" value="Os12g0274450"/>
</dbReference>
<reference evidence="1 2" key="2">
    <citation type="journal article" date="2013" name="Plant Cell Physiol.">
        <title>Rice Annotation Project Database (RAP-DB): an integrative and interactive database for rice genomics.</title>
        <authorList>
            <person name="Sakai H."/>
            <person name="Lee S.S."/>
            <person name="Tanaka T."/>
            <person name="Numa H."/>
            <person name="Kim J."/>
            <person name="Kawahara Y."/>
            <person name="Wakimoto H."/>
            <person name="Yang C.C."/>
            <person name="Iwamoto M."/>
            <person name="Abe T."/>
            <person name="Yamada Y."/>
            <person name="Muto A."/>
            <person name="Inokuchi H."/>
            <person name="Ikemura T."/>
            <person name="Matsumoto T."/>
            <person name="Sasaki T."/>
            <person name="Itoh T."/>
        </authorList>
    </citation>
    <scope>NUCLEOTIDE SEQUENCE [LARGE SCALE GENOMIC DNA]</scope>
    <source>
        <strain evidence="2">cv. Nipponbare</strain>
    </source>
</reference>
<sequence length="45" mass="5034">MISNILSTGDTRRPDIEGIGVRWYKDLSSTTSSNQKTRIILIQAP</sequence>
<reference evidence="1 2" key="3">
    <citation type="journal article" date="2013" name="Rice">
        <title>Improvement of the Oryza sativa Nipponbare reference genome using next generation sequence and optical map data.</title>
        <authorList>
            <person name="Kawahara Y."/>
            <person name="de la Bastide M."/>
            <person name="Hamilton J.P."/>
            <person name="Kanamori H."/>
            <person name="McCombie W.R."/>
            <person name="Ouyang S."/>
            <person name="Schwartz D.C."/>
            <person name="Tanaka T."/>
            <person name="Wu J."/>
            <person name="Zhou S."/>
            <person name="Childs K.L."/>
            <person name="Davidson R.M."/>
            <person name="Lin H."/>
            <person name="Quesada-Ocampo L."/>
            <person name="Vaillancourt B."/>
            <person name="Sakai H."/>
            <person name="Lee S.S."/>
            <person name="Kim J."/>
            <person name="Numa H."/>
            <person name="Itoh T."/>
            <person name="Buell C.R."/>
            <person name="Matsumoto T."/>
        </authorList>
    </citation>
    <scope>NUCLEOTIDE SEQUENCE [LARGE SCALE GENOMIC DNA]</scope>
    <source>
        <strain evidence="2">cv. Nipponbare</strain>
    </source>
</reference>
<dbReference type="AlphaFoldDB" id="A0A0P0Y986"/>
<organism evidence="1 2">
    <name type="scientific">Oryza sativa subsp. japonica</name>
    <name type="common">Rice</name>
    <dbReference type="NCBI Taxonomy" id="39947"/>
    <lineage>
        <taxon>Eukaryota</taxon>
        <taxon>Viridiplantae</taxon>
        <taxon>Streptophyta</taxon>
        <taxon>Embryophyta</taxon>
        <taxon>Tracheophyta</taxon>
        <taxon>Spermatophyta</taxon>
        <taxon>Magnoliopsida</taxon>
        <taxon>Liliopsida</taxon>
        <taxon>Poales</taxon>
        <taxon>Poaceae</taxon>
        <taxon>BOP clade</taxon>
        <taxon>Oryzoideae</taxon>
        <taxon>Oryzeae</taxon>
        <taxon>Oryzinae</taxon>
        <taxon>Oryza</taxon>
        <taxon>Oryza sativa</taxon>
    </lineage>
</organism>
<dbReference type="EMBL" id="AP014968">
    <property type="protein sequence ID" value="BAT16665.1"/>
    <property type="molecule type" value="Genomic_DNA"/>
</dbReference>
<protein>
    <submittedName>
        <fullName evidence="1">Os12g0274450 protein</fullName>
    </submittedName>
</protein>
<gene>
    <name evidence="1" type="ordered locus">Os12g0274450</name>
    <name evidence="1" type="ORF">OSNPB_120274450</name>
</gene>
<reference evidence="2" key="1">
    <citation type="journal article" date="2005" name="Nature">
        <title>The map-based sequence of the rice genome.</title>
        <authorList>
            <consortium name="International rice genome sequencing project (IRGSP)"/>
            <person name="Matsumoto T."/>
            <person name="Wu J."/>
            <person name="Kanamori H."/>
            <person name="Katayose Y."/>
            <person name="Fujisawa M."/>
            <person name="Namiki N."/>
            <person name="Mizuno H."/>
            <person name="Yamamoto K."/>
            <person name="Antonio B.A."/>
            <person name="Baba T."/>
            <person name="Sakata K."/>
            <person name="Nagamura Y."/>
            <person name="Aoki H."/>
            <person name="Arikawa K."/>
            <person name="Arita K."/>
            <person name="Bito T."/>
            <person name="Chiden Y."/>
            <person name="Fujitsuka N."/>
            <person name="Fukunaka R."/>
            <person name="Hamada M."/>
            <person name="Harada C."/>
            <person name="Hayashi A."/>
            <person name="Hijishita S."/>
            <person name="Honda M."/>
            <person name="Hosokawa S."/>
            <person name="Ichikawa Y."/>
            <person name="Idonuma A."/>
            <person name="Iijima M."/>
            <person name="Ikeda M."/>
            <person name="Ikeno M."/>
            <person name="Ito K."/>
            <person name="Ito S."/>
            <person name="Ito T."/>
            <person name="Ito Y."/>
            <person name="Ito Y."/>
            <person name="Iwabuchi A."/>
            <person name="Kamiya K."/>
            <person name="Karasawa W."/>
            <person name="Kurita K."/>
            <person name="Katagiri S."/>
            <person name="Kikuta A."/>
            <person name="Kobayashi H."/>
            <person name="Kobayashi N."/>
            <person name="Machita K."/>
            <person name="Maehara T."/>
            <person name="Masukawa M."/>
            <person name="Mizubayashi T."/>
            <person name="Mukai Y."/>
            <person name="Nagasaki H."/>
            <person name="Nagata Y."/>
            <person name="Naito S."/>
            <person name="Nakashima M."/>
            <person name="Nakama Y."/>
            <person name="Nakamichi Y."/>
            <person name="Nakamura M."/>
            <person name="Meguro A."/>
            <person name="Negishi M."/>
            <person name="Ohta I."/>
            <person name="Ohta T."/>
            <person name="Okamoto M."/>
            <person name="Ono N."/>
            <person name="Saji S."/>
            <person name="Sakaguchi M."/>
            <person name="Sakai K."/>
            <person name="Shibata M."/>
            <person name="Shimokawa T."/>
            <person name="Song J."/>
            <person name="Takazaki Y."/>
            <person name="Terasawa K."/>
            <person name="Tsugane M."/>
            <person name="Tsuji K."/>
            <person name="Ueda S."/>
            <person name="Waki K."/>
            <person name="Yamagata H."/>
            <person name="Yamamoto M."/>
            <person name="Yamamoto S."/>
            <person name="Yamane H."/>
            <person name="Yoshiki S."/>
            <person name="Yoshihara R."/>
            <person name="Yukawa K."/>
            <person name="Zhong H."/>
            <person name="Yano M."/>
            <person name="Yuan Q."/>
            <person name="Ouyang S."/>
            <person name="Liu J."/>
            <person name="Jones K.M."/>
            <person name="Gansberger K."/>
            <person name="Moffat K."/>
            <person name="Hill J."/>
            <person name="Bera J."/>
            <person name="Fadrosh D."/>
            <person name="Jin S."/>
            <person name="Johri S."/>
            <person name="Kim M."/>
            <person name="Overton L."/>
            <person name="Reardon M."/>
            <person name="Tsitrin T."/>
            <person name="Vuong H."/>
            <person name="Weaver B."/>
            <person name="Ciecko A."/>
            <person name="Tallon L."/>
            <person name="Jackson J."/>
            <person name="Pai G."/>
            <person name="Aken S.V."/>
            <person name="Utterback T."/>
            <person name="Reidmuller S."/>
            <person name="Feldblyum T."/>
            <person name="Hsiao J."/>
            <person name="Zismann V."/>
            <person name="Iobst S."/>
            <person name="de Vazeille A.R."/>
            <person name="Buell C.R."/>
            <person name="Ying K."/>
            <person name="Li Y."/>
            <person name="Lu T."/>
            <person name="Huang Y."/>
            <person name="Zhao Q."/>
            <person name="Feng Q."/>
            <person name="Zhang L."/>
            <person name="Zhu J."/>
            <person name="Weng Q."/>
            <person name="Mu J."/>
            <person name="Lu Y."/>
            <person name="Fan D."/>
            <person name="Liu Y."/>
            <person name="Guan J."/>
            <person name="Zhang Y."/>
            <person name="Yu S."/>
            <person name="Liu X."/>
            <person name="Zhang Y."/>
            <person name="Hong G."/>
            <person name="Han B."/>
            <person name="Choisne N."/>
            <person name="Demange N."/>
            <person name="Orjeda G."/>
            <person name="Samain S."/>
            <person name="Cattolico L."/>
            <person name="Pelletier E."/>
            <person name="Couloux A."/>
            <person name="Segurens B."/>
            <person name="Wincker P."/>
            <person name="D'Hont A."/>
            <person name="Scarpelli C."/>
            <person name="Weissenbach J."/>
            <person name="Salanoubat M."/>
            <person name="Quetier F."/>
            <person name="Yu Y."/>
            <person name="Kim H.R."/>
            <person name="Rambo T."/>
            <person name="Currie J."/>
            <person name="Collura K."/>
            <person name="Luo M."/>
            <person name="Yang T."/>
            <person name="Ammiraju J.S.S."/>
            <person name="Engler F."/>
            <person name="Soderlund C."/>
            <person name="Wing R.A."/>
            <person name="Palmer L.E."/>
            <person name="de la Bastide M."/>
            <person name="Spiegel L."/>
            <person name="Nascimento L."/>
            <person name="Zutavern T."/>
            <person name="O'Shaughnessy A."/>
            <person name="Dike S."/>
            <person name="Dedhia N."/>
            <person name="Preston R."/>
            <person name="Balija V."/>
            <person name="McCombie W.R."/>
            <person name="Chow T."/>
            <person name="Chen H."/>
            <person name="Chung M."/>
            <person name="Chen C."/>
            <person name="Shaw J."/>
            <person name="Wu H."/>
            <person name="Hsiao K."/>
            <person name="Chao Y."/>
            <person name="Chu M."/>
            <person name="Cheng C."/>
            <person name="Hour A."/>
            <person name="Lee P."/>
            <person name="Lin S."/>
            <person name="Lin Y."/>
            <person name="Liou J."/>
            <person name="Liu S."/>
            <person name="Hsing Y."/>
            <person name="Raghuvanshi S."/>
            <person name="Mohanty A."/>
            <person name="Bharti A.K."/>
            <person name="Gaur A."/>
            <person name="Gupta V."/>
            <person name="Kumar D."/>
            <person name="Ravi V."/>
            <person name="Vij S."/>
            <person name="Kapur A."/>
            <person name="Khurana P."/>
            <person name="Khurana P."/>
            <person name="Khurana J.P."/>
            <person name="Tyagi A.K."/>
            <person name="Gaikwad K."/>
            <person name="Singh A."/>
            <person name="Dalal V."/>
            <person name="Srivastava S."/>
            <person name="Dixit A."/>
            <person name="Pal A.K."/>
            <person name="Ghazi I.A."/>
            <person name="Yadav M."/>
            <person name="Pandit A."/>
            <person name="Bhargava A."/>
            <person name="Sureshbabu K."/>
            <person name="Batra K."/>
            <person name="Sharma T.R."/>
            <person name="Mohapatra T."/>
            <person name="Singh N.K."/>
            <person name="Messing J."/>
            <person name="Nelson A.B."/>
            <person name="Fuks G."/>
            <person name="Kavchok S."/>
            <person name="Keizer G."/>
            <person name="Linton E."/>
            <person name="Llaca V."/>
            <person name="Song R."/>
            <person name="Tanyolac B."/>
            <person name="Young S."/>
            <person name="Ho-Il K."/>
            <person name="Hahn J.H."/>
            <person name="Sangsakoo G."/>
            <person name="Vanavichit A."/>
            <person name="de Mattos Luiz.A.T."/>
            <person name="Zimmer P.D."/>
            <person name="Malone G."/>
            <person name="Dellagostin O."/>
            <person name="de Oliveira A.C."/>
            <person name="Bevan M."/>
            <person name="Bancroft I."/>
            <person name="Minx P."/>
            <person name="Cordum H."/>
            <person name="Wilson R."/>
            <person name="Cheng Z."/>
            <person name="Jin W."/>
            <person name="Jiang J."/>
            <person name="Leong S.A."/>
            <person name="Iwama H."/>
            <person name="Gojobori T."/>
            <person name="Itoh T."/>
            <person name="Niimura Y."/>
            <person name="Fujii Y."/>
            <person name="Habara T."/>
            <person name="Sakai H."/>
            <person name="Sato Y."/>
            <person name="Wilson G."/>
            <person name="Kumar K."/>
            <person name="McCouch S."/>
            <person name="Juretic N."/>
            <person name="Hoen D."/>
            <person name="Wright S."/>
            <person name="Bruskiewich R."/>
            <person name="Bureau T."/>
            <person name="Miyao A."/>
            <person name="Hirochika H."/>
            <person name="Nishikawa T."/>
            <person name="Kadowaki K."/>
            <person name="Sugiura M."/>
            <person name="Burr B."/>
            <person name="Sasaki T."/>
        </authorList>
    </citation>
    <scope>NUCLEOTIDE SEQUENCE [LARGE SCALE GENOMIC DNA]</scope>
    <source>
        <strain evidence="2">cv. Nipponbare</strain>
    </source>
</reference>
<dbReference type="PaxDb" id="39947-A0A0P0Y986"/>
<evidence type="ECO:0000313" key="1">
    <source>
        <dbReference type="EMBL" id="BAT16665.1"/>
    </source>
</evidence>